<sequence>MEQRVNLITLGVADLSRARAFYEGLGWEGQEVEETVFFQAGGLAVVLWGREKLATDCGVLDEPVDRFGNVVLAHNVRSEGEVEDIVQAARDAGATVTRPPGKTFYGGYAACFADLDGHVWEVAHNPGFTLSEDGALTVPDFTRP</sequence>
<dbReference type="PROSITE" id="PS51819">
    <property type="entry name" value="VOC"/>
    <property type="match status" value="1"/>
</dbReference>
<dbReference type="EMBL" id="CP036402">
    <property type="protein sequence ID" value="QBI18591.1"/>
    <property type="molecule type" value="Genomic_DNA"/>
</dbReference>
<dbReference type="RefSeq" id="WP_131153589.1">
    <property type="nucleotide sequence ID" value="NZ_CP036402.1"/>
</dbReference>
<dbReference type="AlphaFoldDB" id="A0A411YBI9"/>
<gene>
    <name evidence="2" type="ORF">ER308_02755</name>
</gene>
<dbReference type="Pfam" id="PF00903">
    <property type="entry name" value="Glyoxalase"/>
    <property type="match status" value="1"/>
</dbReference>
<evidence type="ECO:0000259" key="1">
    <source>
        <dbReference type="PROSITE" id="PS51819"/>
    </source>
</evidence>
<evidence type="ECO:0000313" key="2">
    <source>
        <dbReference type="EMBL" id="QBI18591.1"/>
    </source>
</evidence>
<dbReference type="OrthoDB" id="9798430at2"/>
<evidence type="ECO:0000313" key="3">
    <source>
        <dbReference type="Proteomes" id="UP000291469"/>
    </source>
</evidence>
<dbReference type="PANTHER" id="PTHR36503">
    <property type="entry name" value="BLR2520 PROTEIN"/>
    <property type="match status" value="1"/>
</dbReference>
<organism evidence="2 3">
    <name type="scientific">Egibacter rhizosphaerae</name>
    <dbReference type="NCBI Taxonomy" id="1670831"/>
    <lineage>
        <taxon>Bacteria</taxon>
        <taxon>Bacillati</taxon>
        <taxon>Actinomycetota</taxon>
        <taxon>Nitriliruptoria</taxon>
        <taxon>Egibacterales</taxon>
        <taxon>Egibacteraceae</taxon>
        <taxon>Egibacter</taxon>
    </lineage>
</organism>
<dbReference type="KEGG" id="erz:ER308_02755"/>
<dbReference type="SUPFAM" id="SSF54593">
    <property type="entry name" value="Glyoxalase/Bleomycin resistance protein/Dihydroxybiphenyl dioxygenase"/>
    <property type="match status" value="1"/>
</dbReference>
<accession>A0A411YBI9</accession>
<dbReference type="InterPro" id="IPR029068">
    <property type="entry name" value="Glyas_Bleomycin-R_OHBP_Dase"/>
</dbReference>
<keyword evidence="3" id="KW-1185">Reference proteome</keyword>
<protein>
    <submittedName>
        <fullName evidence="2">VOC family protein</fullName>
    </submittedName>
</protein>
<dbReference type="InterPro" id="IPR037523">
    <property type="entry name" value="VOC_core"/>
</dbReference>
<proteinExistence type="predicted"/>
<dbReference type="PANTHER" id="PTHR36503:SF1">
    <property type="entry name" value="BLR2520 PROTEIN"/>
    <property type="match status" value="1"/>
</dbReference>
<reference evidence="2 3" key="1">
    <citation type="submission" date="2019-01" db="EMBL/GenBank/DDBJ databases">
        <title>Egibacter rhizosphaerae EGI 80759T.</title>
        <authorList>
            <person name="Chen D.-D."/>
            <person name="Tian Y."/>
            <person name="Jiao J.-Y."/>
            <person name="Zhang X.-T."/>
            <person name="Zhang Y.-G."/>
            <person name="Zhang Y."/>
            <person name="Xiao M."/>
            <person name="Shu W.-S."/>
            <person name="Li W.-J."/>
        </authorList>
    </citation>
    <scope>NUCLEOTIDE SEQUENCE [LARGE SCALE GENOMIC DNA]</scope>
    <source>
        <strain evidence="2 3">EGI 80759</strain>
    </source>
</reference>
<name>A0A411YBI9_9ACTN</name>
<dbReference type="Gene3D" id="3.10.180.10">
    <property type="entry name" value="2,3-Dihydroxybiphenyl 1,2-Dioxygenase, domain 1"/>
    <property type="match status" value="1"/>
</dbReference>
<dbReference type="Proteomes" id="UP000291469">
    <property type="component" value="Chromosome"/>
</dbReference>
<dbReference type="InterPro" id="IPR004360">
    <property type="entry name" value="Glyas_Fos-R_dOase_dom"/>
</dbReference>
<feature type="domain" description="VOC" evidence="1">
    <location>
        <begin position="4"/>
        <end position="125"/>
    </location>
</feature>